<protein>
    <submittedName>
        <fullName evidence="7">ABC-type transporter, integral membrane subunit</fullName>
    </submittedName>
</protein>
<evidence type="ECO:0000256" key="2">
    <source>
        <dbReference type="ARBA" id="ARBA00022475"/>
    </source>
</evidence>
<dbReference type="eggNOG" id="COG4120">
    <property type="taxonomic scope" value="Bacteria"/>
</dbReference>
<evidence type="ECO:0000256" key="6">
    <source>
        <dbReference type="SAM" id="Phobius"/>
    </source>
</evidence>
<proteinExistence type="predicted"/>
<dbReference type="GO" id="GO:0022857">
    <property type="term" value="F:transmembrane transporter activity"/>
    <property type="evidence" value="ECO:0007669"/>
    <property type="project" value="InterPro"/>
</dbReference>
<dbReference type="KEGG" id="cle:Clole_4008"/>
<dbReference type="CDD" id="cd06574">
    <property type="entry name" value="TM_PBP1_branched-chain-AA_like"/>
    <property type="match status" value="1"/>
</dbReference>
<comment type="subcellular location">
    <subcellularLocation>
        <location evidence="1">Cell membrane</location>
        <topology evidence="1">Multi-pass membrane protein</topology>
    </subcellularLocation>
</comment>
<evidence type="ECO:0000256" key="4">
    <source>
        <dbReference type="ARBA" id="ARBA00022989"/>
    </source>
</evidence>
<gene>
    <name evidence="7" type="ordered locus">Clole_4008</name>
</gene>
<feature type="transmembrane region" description="Helical" evidence="6">
    <location>
        <begin position="212"/>
        <end position="233"/>
    </location>
</feature>
<accession>F2JL41</accession>
<keyword evidence="3 6" id="KW-0812">Transmembrane</keyword>
<sequence length="308" mass="32234">MMNMIAITSAVELGLLYTLMTLGLFISYRILDIPDLTVDGSFTLGAAVSAICVVAGHPVLGILLAMGAGVLAGMVTATLQTKLKVQPILAGILTMTGLYSINIMVMKEKSNVPLLGSDTIFTYAKALFGNQGVMIVGLVVVVVVCIILGLFLFTKLGLSIRATGDNEAMVRASSINVDLMKIIGLALANALVATSGALIAQKQSFADAGMGTGMVVIGIASLIIGEVIVDIFVKRRSIPVNIFAAVLGSIIYRIIIAAALAVNITASSMKLISAIIVGIAISYPVIQKYIQVSVSKSKRIRGRKDTEC</sequence>
<name>F2JL41_CELLD</name>
<evidence type="ECO:0000256" key="5">
    <source>
        <dbReference type="ARBA" id="ARBA00023136"/>
    </source>
</evidence>
<dbReference type="InterPro" id="IPR001851">
    <property type="entry name" value="ABC_transp_permease"/>
</dbReference>
<evidence type="ECO:0000256" key="3">
    <source>
        <dbReference type="ARBA" id="ARBA00022692"/>
    </source>
</evidence>
<feature type="transmembrane region" description="Helical" evidence="6">
    <location>
        <begin position="179"/>
        <end position="200"/>
    </location>
</feature>
<dbReference type="Proteomes" id="UP000008467">
    <property type="component" value="Chromosome"/>
</dbReference>
<feature type="transmembrane region" description="Helical" evidence="6">
    <location>
        <begin position="240"/>
        <end position="265"/>
    </location>
</feature>
<keyword evidence="4 6" id="KW-1133">Transmembrane helix</keyword>
<dbReference type="AlphaFoldDB" id="F2JL41"/>
<feature type="transmembrane region" description="Helical" evidence="6">
    <location>
        <begin position="133"/>
        <end position="158"/>
    </location>
</feature>
<organism evidence="7 8">
    <name type="scientific">Cellulosilyticum lentocellum (strain ATCC 49066 / DSM 5427 / NCIMB 11756 / RHM5)</name>
    <name type="common">Clostridium lentocellum</name>
    <dbReference type="NCBI Taxonomy" id="642492"/>
    <lineage>
        <taxon>Bacteria</taxon>
        <taxon>Bacillati</taxon>
        <taxon>Bacillota</taxon>
        <taxon>Clostridia</taxon>
        <taxon>Lachnospirales</taxon>
        <taxon>Cellulosilyticaceae</taxon>
        <taxon>Cellulosilyticum</taxon>
    </lineage>
</organism>
<feature type="transmembrane region" description="Helical" evidence="6">
    <location>
        <begin position="271"/>
        <end position="290"/>
    </location>
</feature>
<evidence type="ECO:0000313" key="8">
    <source>
        <dbReference type="Proteomes" id="UP000008467"/>
    </source>
</evidence>
<dbReference type="EMBL" id="CP002582">
    <property type="protein sequence ID" value="ADZ85686.1"/>
    <property type="molecule type" value="Genomic_DNA"/>
</dbReference>
<feature type="transmembrane region" description="Helical" evidence="6">
    <location>
        <begin position="42"/>
        <end position="75"/>
    </location>
</feature>
<evidence type="ECO:0000313" key="7">
    <source>
        <dbReference type="EMBL" id="ADZ85686.1"/>
    </source>
</evidence>
<dbReference type="PANTHER" id="PTHR32196:SF69">
    <property type="entry name" value="BRANCHED-CHAIN AMINO ACID TRANSPORT SYSTEM, PERMEASE PROTEIN"/>
    <property type="match status" value="1"/>
</dbReference>
<feature type="transmembrane region" description="Helical" evidence="6">
    <location>
        <begin position="87"/>
        <end position="105"/>
    </location>
</feature>
<feature type="transmembrane region" description="Helical" evidence="6">
    <location>
        <begin position="12"/>
        <end position="30"/>
    </location>
</feature>
<keyword evidence="2" id="KW-1003">Cell membrane</keyword>
<dbReference type="PANTHER" id="PTHR32196">
    <property type="entry name" value="ABC TRANSPORTER PERMEASE PROTEIN YPHD-RELATED-RELATED"/>
    <property type="match status" value="1"/>
</dbReference>
<evidence type="ECO:0000256" key="1">
    <source>
        <dbReference type="ARBA" id="ARBA00004651"/>
    </source>
</evidence>
<keyword evidence="8" id="KW-1185">Reference proteome</keyword>
<dbReference type="HOGENOM" id="CLU_067296_0_0_9"/>
<reference evidence="7 8" key="1">
    <citation type="journal article" date="2011" name="J. Bacteriol.">
        <title>Complete genome sequence of the cellulose-degrading bacterium Cellulosilyticum lentocellum.</title>
        <authorList>
            <consortium name="US DOE Joint Genome Institute"/>
            <person name="Miller D.A."/>
            <person name="Suen G."/>
            <person name="Bruce D."/>
            <person name="Copeland A."/>
            <person name="Cheng J.F."/>
            <person name="Detter C."/>
            <person name="Goodwin L.A."/>
            <person name="Han C.S."/>
            <person name="Hauser L.J."/>
            <person name="Land M.L."/>
            <person name="Lapidus A."/>
            <person name="Lucas S."/>
            <person name="Meincke L."/>
            <person name="Pitluck S."/>
            <person name="Tapia R."/>
            <person name="Teshima H."/>
            <person name="Woyke T."/>
            <person name="Fox B.G."/>
            <person name="Angert E.R."/>
            <person name="Currie C.R."/>
        </authorList>
    </citation>
    <scope>NUCLEOTIDE SEQUENCE [LARGE SCALE GENOMIC DNA]</scope>
    <source>
        <strain evidence="8">ATCC 49066 / DSM 5427 / NCIMB 11756 / RHM5</strain>
    </source>
</reference>
<dbReference type="GO" id="GO:0005886">
    <property type="term" value="C:plasma membrane"/>
    <property type="evidence" value="ECO:0007669"/>
    <property type="project" value="UniProtKB-SubCell"/>
</dbReference>
<dbReference type="STRING" id="642492.Clole_4008"/>
<dbReference type="Pfam" id="PF02653">
    <property type="entry name" value="BPD_transp_2"/>
    <property type="match status" value="1"/>
</dbReference>
<keyword evidence="5 6" id="KW-0472">Membrane</keyword>